<reference evidence="3 4" key="1">
    <citation type="submission" date="2020-08" db="EMBL/GenBank/DDBJ databases">
        <title>A Genomic Blueprint of the Chicken Gut Microbiome.</title>
        <authorList>
            <person name="Gilroy R."/>
            <person name="Ravi A."/>
            <person name="Getino M."/>
            <person name="Pursley I."/>
            <person name="Horton D.L."/>
            <person name="Alikhan N.-F."/>
            <person name="Baker D."/>
            <person name="Gharbi K."/>
            <person name="Hall N."/>
            <person name="Watson M."/>
            <person name="Adriaenssens E.M."/>
            <person name="Foster-Nyarko E."/>
            <person name="Jarju S."/>
            <person name="Secka A."/>
            <person name="Antonio M."/>
            <person name="Oren A."/>
            <person name="Chaudhuri R."/>
            <person name="La Ragione R.M."/>
            <person name="Hildebrand F."/>
            <person name="Pallen M.J."/>
        </authorList>
    </citation>
    <scope>NUCLEOTIDE SEQUENCE [LARGE SCALE GENOMIC DNA]</scope>
    <source>
        <strain evidence="3 4">Sa1BUA8</strain>
    </source>
</reference>
<organism evidence="3 4">
    <name type="scientific">Oerskovia douganii</name>
    <dbReference type="NCBI Taxonomy" id="2762210"/>
    <lineage>
        <taxon>Bacteria</taxon>
        <taxon>Bacillati</taxon>
        <taxon>Actinomycetota</taxon>
        <taxon>Actinomycetes</taxon>
        <taxon>Micrococcales</taxon>
        <taxon>Cellulomonadaceae</taxon>
        <taxon>Oerskovia</taxon>
    </lineage>
</organism>
<dbReference type="PANTHER" id="PTHR30383:SF5">
    <property type="entry name" value="SGNH HYDROLASE-TYPE ESTERASE DOMAIN-CONTAINING PROTEIN"/>
    <property type="match status" value="1"/>
</dbReference>
<dbReference type="AlphaFoldDB" id="A0A9D5YYE3"/>
<gene>
    <name evidence="3" type="ORF">H9623_05995</name>
</gene>
<dbReference type="Pfam" id="PF13472">
    <property type="entry name" value="Lipase_GDSL_2"/>
    <property type="match status" value="1"/>
</dbReference>
<sequence>MPGPDVRTCFVGDSFVAGTGDPTALGWVGRVTAAAVARGHRLTAYNLGVRGDTSVDVGDRLARELAPRLPSGVRSGVVLSFGVNDTVLVEGRVRVTPSGTVGAFDRSCEAAGAASVLLVGPPAVDDDAQNLRLLGTSEALREAAERRGVPFVDTFSATVRSQVWRHEVRDGDGYHPGAAGYEVLAAVVVEPFLAWLDERFRDAPPPARPGPADGRRPTRCQPGVPVADWNGPDPLMEVPS</sequence>
<dbReference type="GO" id="GO:0004622">
    <property type="term" value="F:phosphatidylcholine lysophospholipase activity"/>
    <property type="evidence" value="ECO:0007669"/>
    <property type="project" value="TreeGrafter"/>
</dbReference>
<dbReference type="Proteomes" id="UP000822993">
    <property type="component" value="Unassembled WGS sequence"/>
</dbReference>
<evidence type="ECO:0000256" key="1">
    <source>
        <dbReference type="SAM" id="MobiDB-lite"/>
    </source>
</evidence>
<evidence type="ECO:0000259" key="2">
    <source>
        <dbReference type="Pfam" id="PF13472"/>
    </source>
</evidence>
<accession>A0A9D5YYE3</accession>
<comment type="caution">
    <text evidence="3">The sequence shown here is derived from an EMBL/GenBank/DDBJ whole genome shotgun (WGS) entry which is preliminary data.</text>
</comment>
<dbReference type="EMBL" id="JACSPN010000005">
    <property type="protein sequence ID" value="MBE7699862.1"/>
    <property type="molecule type" value="Genomic_DNA"/>
</dbReference>
<proteinExistence type="predicted"/>
<feature type="region of interest" description="Disordered" evidence="1">
    <location>
        <begin position="203"/>
        <end position="240"/>
    </location>
</feature>
<name>A0A9D5YYE3_9CELL</name>
<evidence type="ECO:0000313" key="4">
    <source>
        <dbReference type="Proteomes" id="UP000822993"/>
    </source>
</evidence>
<protein>
    <submittedName>
        <fullName evidence="3">G-D-S-L family lipolytic protein</fullName>
    </submittedName>
</protein>
<keyword evidence="4" id="KW-1185">Reference proteome</keyword>
<dbReference type="InterPro" id="IPR013830">
    <property type="entry name" value="SGNH_hydro"/>
</dbReference>
<dbReference type="SUPFAM" id="SSF52266">
    <property type="entry name" value="SGNH hydrolase"/>
    <property type="match status" value="1"/>
</dbReference>
<evidence type="ECO:0000313" key="3">
    <source>
        <dbReference type="EMBL" id="MBE7699862.1"/>
    </source>
</evidence>
<feature type="domain" description="SGNH hydrolase-type esterase" evidence="2">
    <location>
        <begin position="10"/>
        <end position="183"/>
    </location>
</feature>
<dbReference type="InterPro" id="IPR051532">
    <property type="entry name" value="Ester_Hydrolysis_Enzymes"/>
</dbReference>
<dbReference type="PANTHER" id="PTHR30383">
    <property type="entry name" value="THIOESTERASE 1/PROTEASE 1/LYSOPHOSPHOLIPASE L1"/>
    <property type="match status" value="1"/>
</dbReference>
<dbReference type="Gene3D" id="3.40.50.1110">
    <property type="entry name" value="SGNH hydrolase"/>
    <property type="match status" value="1"/>
</dbReference>
<dbReference type="InterPro" id="IPR036514">
    <property type="entry name" value="SGNH_hydro_sf"/>
</dbReference>